<sequence length="515" mass="55478">MRVALRTNDALVVLVEVLPEPVVIGRLALLLTPCGLYQMVIWVVALAGAACPVFNVRRHQFSVVWLACASIVSVCVSACASAVLGEGVTDRLVSAAWSIEGSVAWFPTGVFSGSGRLGVLRACGLVDIQLCALCRLVCALRLFLLFSFLSSSLVLSEAGKLPPALSGGLGVMESSASSWRSGGASWSEEEAAEASSRQVGCRDTRQKVTSNLSLSGSDSEVSPTWHEVFPSVWGFALVAPFGVWDLGWFCPRALPSDEERDGSIRHVLNLKATPIMSLSCCGKIHVAFFLRVATGSSSPSGLGRYVTFRSEADTLVVATWWQHVGRHLLVQKATHRWLHSGCLVSGCGLCLGWPTVLLGDPQPRASVRGSSPGGGRAQVTDLEQKGKTALIRCRPASPSHCFALRWFRSHVGREVVGRSQWLTPDCCFGNPFLGAVHGGTGVCSSLTSWRVQGPGWLCLWALDLVELFLPDLLEVWDVGACVVRLGSHVVAPGFRRDSLSQKFIAGQSWWRLVRR</sequence>
<evidence type="ECO:0000256" key="1">
    <source>
        <dbReference type="SAM" id="Phobius"/>
    </source>
</evidence>
<feature type="transmembrane region" description="Helical" evidence="1">
    <location>
        <begin position="36"/>
        <end position="56"/>
    </location>
</feature>
<reference evidence="2" key="1">
    <citation type="submission" date="2017-07" db="EMBL/GenBank/DDBJ databases">
        <title>Taro Niue Genome Assembly and Annotation.</title>
        <authorList>
            <person name="Atibalentja N."/>
            <person name="Keating K."/>
            <person name="Fields C.J."/>
        </authorList>
    </citation>
    <scope>NUCLEOTIDE SEQUENCE</scope>
    <source>
        <strain evidence="2">Niue_2</strain>
        <tissue evidence="2">Leaf</tissue>
    </source>
</reference>
<gene>
    <name evidence="2" type="ORF">Taro_044904</name>
</gene>
<feature type="transmembrane region" description="Helical" evidence="1">
    <location>
        <begin position="63"/>
        <end position="84"/>
    </location>
</feature>
<dbReference type="EMBL" id="NMUH01005164">
    <property type="protein sequence ID" value="MQM11991.1"/>
    <property type="molecule type" value="Genomic_DNA"/>
</dbReference>
<keyword evidence="1" id="KW-1133">Transmembrane helix</keyword>
<proteinExistence type="predicted"/>
<evidence type="ECO:0000313" key="2">
    <source>
        <dbReference type="EMBL" id="MQM11991.1"/>
    </source>
</evidence>
<keyword evidence="1" id="KW-0812">Transmembrane</keyword>
<feature type="non-terminal residue" evidence="2">
    <location>
        <position position="1"/>
    </location>
</feature>
<evidence type="ECO:0008006" key="4">
    <source>
        <dbReference type="Google" id="ProtNLM"/>
    </source>
</evidence>
<keyword evidence="3" id="KW-1185">Reference proteome</keyword>
<name>A0A843X1Q5_COLES</name>
<comment type="caution">
    <text evidence="2">The sequence shown here is derived from an EMBL/GenBank/DDBJ whole genome shotgun (WGS) entry which is preliminary data.</text>
</comment>
<protein>
    <recommendedName>
        <fullName evidence="4">Transmembrane protein</fullName>
    </recommendedName>
</protein>
<accession>A0A843X1Q5</accession>
<organism evidence="2 3">
    <name type="scientific">Colocasia esculenta</name>
    <name type="common">Wild taro</name>
    <name type="synonym">Arum esculentum</name>
    <dbReference type="NCBI Taxonomy" id="4460"/>
    <lineage>
        <taxon>Eukaryota</taxon>
        <taxon>Viridiplantae</taxon>
        <taxon>Streptophyta</taxon>
        <taxon>Embryophyta</taxon>
        <taxon>Tracheophyta</taxon>
        <taxon>Spermatophyta</taxon>
        <taxon>Magnoliopsida</taxon>
        <taxon>Liliopsida</taxon>
        <taxon>Araceae</taxon>
        <taxon>Aroideae</taxon>
        <taxon>Colocasieae</taxon>
        <taxon>Colocasia</taxon>
    </lineage>
</organism>
<keyword evidence="1" id="KW-0472">Membrane</keyword>
<dbReference type="AlphaFoldDB" id="A0A843X1Q5"/>
<dbReference type="Proteomes" id="UP000652761">
    <property type="component" value="Unassembled WGS sequence"/>
</dbReference>
<evidence type="ECO:0000313" key="3">
    <source>
        <dbReference type="Proteomes" id="UP000652761"/>
    </source>
</evidence>